<dbReference type="EMBL" id="ADNS01000027">
    <property type="protein sequence ID" value="EFG80779.1"/>
    <property type="molecule type" value="Genomic_DNA"/>
</dbReference>
<feature type="domain" description="Cupin type-2" evidence="1">
    <location>
        <begin position="49"/>
        <end position="115"/>
    </location>
</feature>
<dbReference type="Pfam" id="PF07883">
    <property type="entry name" value="Cupin_2"/>
    <property type="match status" value="1"/>
</dbReference>
<evidence type="ECO:0000313" key="3">
    <source>
        <dbReference type="Proteomes" id="UP000006015"/>
    </source>
</evidence>
<sequence length="131" mass="14262">MLEDMTNPTDKQLPQLVGDVAEVLAAPSDASGSIWKLEPHTRGLDCNIIAIAPGEEIGRHEGPELDVVIVVLEGAGELETEGETIALQQGSMVWLPKLSVRRFVAGDQGLRYFSVHTRKRGLQIGRPPVRD</sequence>
<proteinExistence type="predicted"/>
<dbReference type="SUPFAM" id="SSF51182">
    <property type="entry name" value="RmlC-like cupins"/>
    <property type="match status" value="1"/>
</dbReference>
<dbReference type="InterPro" id="IPR013096">
    <property type="entry name" value="Cupin_2"/>
</dbReference>
<evidence type="ECO:0000313" key="2">
    <source>
        <dbReference type="EMBL" id="EFG80779.1"/>
    </source>
</evidence>
<reference evidence="2 3" key="1">
    <citation type="submission" date="2010-04" db="EMBL/GenBank/DDBJ databases">
        <authorList>
            <person name="Weinstock G."/>
            <person name="Sodergren E."/>
            <person name="Clifton S."/>
            <person name="Fulton L."/>
            <person name="Fulton B."/>
            <person name="Courtney L."/>
            <person name="Fronick C."/>
            <person name="Harrison M."/>
            <person name="Strong C."/>
            <person name="Farmer C."/>
            <person name="Delahaunty K."/>
            <person name="Markovic C."/>
            <person name="Hall O."/>
            <person name="Minx P."/>
            <person name="Tomlinson C."/>
            <person name="Mitreva M."/>
            <person name="Hou S."/>
            <person name="Wollam A."/>
            <person name="Pepin K.H."/>
            <person name="Johnson M."/>
            <person name="Bhonagiri V."/>
            <person name="Zhang X."/>
            <person name="Suruliraj S."/>
            <person name="Warren W."/>
            <person name="Chinwalla A."/>
            <person name="Mardis E.R."/>
            <person name="Wilson R.K."/>
        </authorList>
    </citation>
    <scope>NUCLEOTIDE SEQUENCE [LARGE SCALE GENOMIC DNA]</scope>
    <source>
        <strain evidence="2 3">DSM 20306</strain>
    </source>
</reference>
<dbReference type="Gene3D" id="2.60.120.10">
    <property type="entry name" value="Jelly Rolls"/>
    <property type="match status" value="1"/>
</dbReference>
<dbReference type="InterPro" id="IPR014710">
    <property type="entry name" value="RmlC-like_jellyroll"/>
</dbReference>
<organism evidence="2 3">
    <name type="scientific">Corynebacterium ammoniagenes DSM 20306</name>
    <dbReference type="NCBI Taxonomy" id="649754"/>
    <lineage>
        <taxon>Bacteria</taxon>
        <taxon>Bacillati</taxon>
        <taxon>Actinomycetota</taxon>
        <taxon>Actinomycetes</taxon>
        <taxon>Mycobacteriales</taxon>
        <taxon>Corynebacteriaceae</taxon>
        <taxon>Corynebacterium</taxon>
    </lineage>
</organism>
<evidence type="ECO:0000259" key="1">
    <source>
        <dbReference type="Pfam" id="PF07883"/>
    </source>
</evidence>
<name>A0ABP2IHF5_CORAM</name>
<gene>
    <name evidence="2" type="ORF">HMPREF0281_02147</name>
</gene>
<keyword evidence="3" id="KW-1185">Reference proteome</keyword>
<dbReference type="Proteomes" id="UP000006015">
    <property type="component" value="Unassembled WGS sequence"/>
</dbReference>
<accession>A0ABP2IHF5</accession>
<comment type="caution">
    <text evidence="2">The sequence shown here is derived from an EMBL/GenBank/DDBJ whole genome shotgun (WGS) entry which is preliminary data.</text>
</comment>
<protein>
    <submittedName>
        <fullName evidence="2">Cupin domain protein</fullName>
    </submittedName>
</protein>
<dbReference type="InterPro" id="IPR011051">
    <property type="entry name" value="RmlC_Cupin_sf"/>
</dbReference>